<accession>R8N508</accession>
<comment type="caution">
    <text evidence="1">The sequence shown here is derived from an EMBL/GenBank/DDBJ whole genome shotgun (WGS) entry which is preliminary data.</text>
</comment>
<name>R8N508_BACCX</name>
<sequence>MWNIKEEDLDEFRMTCKHRLSPEGALGFMKGTIREHNETKNA</sequence>
<evidence type="ECO:0000313" key="2">
    <source>
        <dbReference type="Proteomes" id="UP000014020"/>
    </source>
</evidence>
<dbReference type="HOGENOM" id="CLU_215676_0_0_9"/>
<dbReference type="EMBL" id="AHFE01000040">
    <property type="protein sequence ID" value="EOP41427.1"/>
    <property type="molecule type" value="Genomic_DNA"/>
</dbReference>
<dbReference type="PATRIC" id="fig|1053236.3.peg.2716"/>
<evidence type="ECO:0000313" key="1">
    <source>
        <dbReference type="EMBL" id="EOP41427.1"/>
    </source>
</evidence>
<organism evidence="1 2">
    <name type="scientific">Bacillus cereus (strain VD146)</name>
    <dbReference type="NCBI Taxonomy" id="1053236"/>
    <lineage>
        <taxon>Bacteria</taxon>
        <taxon>Bacillati</taxon>
        <taxon>Bacillota</taxon>
        <taxon>Bacilli</taxon>
        <taxon>Bacillales</taxon>
        <taxon>Bacillaceae</taxon>
        <taxon>Bacillus</taxon>
        <taxon>Bacillus cereus group</taxon>
    </lineage>
</organism>
<dbReference type="Proteomes" id="UP000014020">
    <property type="component" value="Unassembled WGS sequence"/>
</dbReference>
<dbReference type="AlphaFoldDB" id="R8N508"/>
<gene>
    <name evidence="1" type="ORF">IK1_01317</name>
</gene>
<proteinExistence type="predicted"/>
<reference evidence="2" key="1">
    <citation type="submission" date="2012-12" db="EMBL/GenBank/DDBJ databases">
        <title>The genome sequence of Bacillus cereus VD146.</title>
        <authorList>
            <consortium name="The Broad Institute Genome Sequencing Platform"/>
            <consortium name="The Broad Institute Genome Sequencing Center for Infectious Disease"/>
            <person name="Feldgarden M."/>
            <person name="Van der Auwera G.A."/>
            <person name="Mahillon J."/>
            <person name="Duprez V."/>
            <person name="Timmery S."/>
            <person name="Mattelet C."/>
            <person name="Dierick K."/>
            <person name="Sun M."/>
            <person name="Yu Z."/>
            <person name="Zhu L."/>
            <person name="Hu X."/>
            <person name="Shank E.B."/>
            <person name="Swiecicka I."/>
            <person name="Hansen B.M."/>
            <person name="Andrup L."/>
            <person name="Walker B."/>
            <person name="Young S.K."/>
            <person name="Zeng Q."/>
            <person name="Gargeya S."/>
            <person name="Fitzgerald M."/>
            <person name="Haas B."/>
            <person name="Abouelleil A."/>
            <person name="Alvarado L."/>
            <person name="Arachchi H.M."/>
            <person name="Berlin A.M."/>
            <person name="Chapman S.B."/>
            <person name="Dewar J."/>
            <person name="Goldberg J."/>
            <person name="Griggs A."/>
            <person name="Gujja S."/>
            <person name="Hansen M."/>
            <person name="Howarth C."/>
            <person name="Imamovic A."/>
            <person name="Larimer J."/>
            <person name="McCowan C."/>
            <person name="Murphy C."/>
            <person name="Neiman D."/>
            <person name="Pearson M."/>
            <person name="Priest M."/>
            <person name="Roberts A."/>
            <person name="Saif S."/>
            <person name="Shea T."/>
            <person name="Sisk P."/>
            <person name="Sykes S."/>
            <person name="Wortman J."/>
            <person name="Nusbaum C."/>
            <person name="Birren B."/>
        </authorList>
    </citation>
    <scope>NUCLEOTIDE SEQUENCE [LARGE SCALE GENOMIC DNA]</scope>
    <source>
        <strain evidence="2">VD146</strain>
    </source>
</reference>
<protein>
    <submittedName>
        <fullName evidence="1">Uncharacterized protein</fullName>
    </submittedName>
</protein>
<dbReference type="RefSeq" id="WP_016120105.1">
    <property type="nucleotide sequence ID" value="NZ_KB976677.1"/>
</dbReference>